<dbReference type="PANTHER" id="PTHR10656:SF42">
    <property type="entry name" value="CYCLIC GMP-AMP SYNTHASE-LIKE PROTEIN-RELATED"/>
    <property type="match status" value="1"/>
</dbReference>
<name>A0A819S267_9BILA</name>
<dbReference type="Pfam" id="PF20266">
    <property type="entry name" value="Mab-21_C"/>
    <property type="match status" value="1"/>
</dbReference>
<dbReference type="InterPro" id="IPR046906">
    <property type="entry name" value="Mab-21_HhH/H2TH-like"/>
</dbReference>
<organism evidence="3 4">
    <name type="scientific">Rotaria sordida</name>
    <dbReference type="NCBI Taxonomy" id="392033"/>
    <lineage>
        <taxon>Eukaryota</taxon>
        <taxon>Metazoa</taxon>
        <taxon>Spiralia</taxon>
        <taxon>Gnathifera</taxon>
        <taxon>Rotifera</taxon>
        <taxon>Eurotatoria</taxon>
        <taxon>Bdelloidea</taxon>
        <taxon>Philodinida</taxon>
        <taxon>Philodinidae</taxon>
        <taxon>Rotaria</taxon>
    </lineage>
</organism>
<feature type="domain" description="Mab-21-like HhH/H2TH-like" evidence="2">
    <location>
        <begin position="494"/>
        <end position="570"/>
    </location>
</feature>
<protein>
    <recommendedName>
        <fullName evidence="2">Mab-21-like HhH/H2TH-like domain-containing protein</fullName>
    </recommendedName>
</protein>
<sequence>YGLPRYRHQLNSPSNKVLFFQERASWASNPSGSIGGTYYYGVGSDPNYGSFIKPQNRPDGGILPISYDPDSSLSSYLINPNHPTALQQSVQQYFYDNNNNNVWQRPNNYPNRPYNYYSPGSQGWYATGGNYCNLNKKTIKLITVMAMATSPEGTILLSGSSAEGQYEAKFCSSASNPENDFMITLGEISKQEQLLPNIHSQAFVRVEVDQTDLKNIDMPMTCTSDDKICIDGMGLKQNVLQLCQSKYPNFDFHTSVEQASIQGIANNICQPEHILSNIAALRKKLIQKKTINNDKSTHNDLRFEAESLATISESSEAHLPNKLTDDVVKVHHHSQILAFSMLGAALGIPMHKDYVTKIKAVLDYYQKYKHRLNKTNKRYMGLKRIMQRKVQQEFDFVPALELKFVPDIILPFHRRLKKNRPDLYKKIRNLHLHVIPKWSKLTDITEANTDFRYSFSAYEIELAKARTKYEQVLNNVARGLFYKHLYKNLTINDQYLPSYFIKTTVLWMCEECHIDRYVDTTDDEDTISLKLGQIWINYTCHLLRTRYCPHYFIFNMNLLENYPTELLDKSCSILQNAQLENWSGLGSIFFFDTLHNMKLRYIFKGIVESVPLVMDYFKMGKNFFPQTKYWDQFFTTHISLFVLSLCEQTTNWWDEFKQVILDYKNDNIEPIDFSLNADELSFCDVWTGIFYANIFMRHIPNSNKHNNLVNDKDLKLFLHEFDDKICKTLETYDKLSLPALPAGPAITNPQTLIQAVIYELLAIVGKLVPLPKN</sequence>
<accession>A0A819S267</accession>
<evidence type="ECO:0000259" key="2">
    <source>
        <dbReference type="Pfam" id="PF20266"/>
    </source>
</evidence>
<reference evidence="3" key="1">
    <citation type="submission" date="2021-02" db="EMBL/GenBank/DDBJ databases">
        <authorList>
            <person name="Nowell W R."/>
        </authorList>
    </citation>
    <scope>NUCLEOTIDE SEQUENCE</scope>
</reference>
<dbReference type="Proteomes" id="UP000663823">
    <property type="component" value="Unassembled WGS sequence"/>
</dbReference>
<gene>
    <name evidence="3" type="ORF">OTI717_LOCUS31835</name>
</gene>
<evidence type="ECO:0000256" key="1">
    <source>
        <dbReference type="ARBA" id="ARBA00008307"/>
    </source>
</evidence>
<comment type="similarity">
    <text evidence="1">Belongs to the mab-21 family.</text>
</comment>
<dbReference type="Gene3D" id="1.10.1410.40">
    <property type="match status" value="1"/>
</dbReference>
<dbReference type="AlphaFoldDB" id="A0A819S267"/>
<dbReference type="PANTHER" id="PTHR10656">
    <property type="entry name" value="CELL FATE DETERMINING PROTEIN MAB21-RELATED"/>
    <property type="match status" value="1"/>
</dbReference>
<comment type="caution">
    <text evidence="3">The sequence shown here is derived from an EMBL/GenBank/DDBJ whole genome shotgun (WGS) entry which is preliminary data.</text>
</comment>
<feature type="non-terminal residue" evidence="3">
    <location>
        <position position="1"/>
    </location>
</feature>
<proteinExistence type="inferred from homology"/>
<evidence type="ECO:0000313" key="4">
    <source>
        <dbReference type="Proteomes" id="UP000663823"/>
    </source>
</evidence>
<evidence type="ECO:0000313" key="3">
    <source>
        <dbReference type="EMBL" id="CAF4054791.1"/>
    </source>
</evidence>
<dbReference type="EMBL" id="CAJOAX010009371">
    <property type="protein sequence ID" value="CAF4054791.1"/>
    <property type="molecule type" value="Genomic_DNA"/>
</dbReference>